<accession>A0A2T7PHP6</accession>
<comment type="caution">
    <text evidence="2">The sequence shown here is derived from an EMBL/GenBank/DDBJ whole genome shotgun (WGS) entry which is preliminary data.</text>
</comment>
<dbReference type="Proteomes" id="UP000245119">
    <property type="component" value="Linkage Group LG4"/>
</dbReference>
<evidence type="ECO:0000256" key="1">
    <source>
        <dbReference type="SAM" id="MobiDB-lite"/>
    </source>
</evidence>
<keyword evidence="3" id="KW-1185">Reference proteome</keyword>
<evidence type="ECO:0000313" key="2">
    <source>
        <dbReference type="EMBL" id="PVD32934.1"/>
    </source>
</evidence>
<organism evidence="2 3">
    <name type="scientific">Pomacea canaliculata</name>
    <name type="common">Golden apple snail</name>
    <dbReference type="NCBI Taxonomy" id="400727"/>
    <lineage>
        <taxon>Eukaryota</taxon>
        <taxon>Metazoa</taxon>
        <taxon>Spiralia</taxon>
        <taxon>Lophotrochozoa</taxon>
        <taxon>Mollusca</taxon>
        <taxon>Gastropoda</taxon>
        <taxon>Caenogastropoda</taxon>
        <taxon>Architaenioglossa</taxon>
        <taxon>Ampullarioidea</taxon>
        <taxon>Ampullariidae</taxon>
        <taxon>Pomacea</taxon>
    </lineage>
</organism>
<proteinExistence type="predicted"/>
<feature type="region of interest" description="Disordered" evidence="1">
    <location>
        <begin position="1"/>
        <end position="81"/>
    </location>
</feature>
<sequence>MHVSNAKFLNPKVHTAPGNGRVACGVSREQESSCNTNNEATKRRSWSAKTEEEMEGKLQFEEKEGEIVVDDDEEEEDEKVE</sequence>
<dbReference type="AlphaFoldDB" id="A0A2T7PHP6"/>
<feature type="compositionally biased region" description="Acidic residues" evidence="1">
    <location>
        <begin position="67"/>
        <end position="81"/>
    </location>
</feature>
<dbReference type="EMBL" id="PZQS01000004">
    <property type="protein sequence ID" value="PVD32934.1"/>
    <property type="molecule type" value="Genomic_DNA"/>
</dbReference>
<evidence type="ECO:0000313" key="3">
    <source>
        <dbReference type="Proteomes" id="UP000245119"/>
    </source>
</evidence>
<name>A0A2T7PHP6_POMCA</name>
<reference evidence="2 3" key="1">
    <citation type="submission" date="2018-04" db="EMBL/GenBank/DDBJ databases">
        <title>The genome of golden apple snail Pomacea canaliculata provides insight into stress tolerance and invasive adaptation.</title>
        <authorList>
            <person name="Liu C."/>
            <person name="Liu B."/>
            <person name="Ren Y."/>
            <person name="Zhang Y."/>
            <person name="Wang H."/>
            <person name="Li S."/>
            <person name="Jiang F."/>
            <person name="Yin L."/>
            <person name="Zhang G."/>
            <person name="Qian W."/>
            <person name="Fan W."/>
        </authorList>
    </citation>
    <scope>NUCLEOTIDE SEQUENCE [LARGE SCALE GENOMIC DNA]</scope>
    <source>
        <strain evidence="2">SZHN2017</strain>
        <tissue evidence="2">Muscle</tissue>
    </source>
</reference>
<feature type="compositionally biased region" description="Basic and acidic residues" evidence="1">
    <location>
        <begin position="49"/>
        <end position="66"/>
    </location>
</feature>
<gene>
    <name evidence="2" type="ORF">C0Q70_08381</name>
</gene>
<protein>
    <submittedName>
        <fullName evidence="2">Uncharacterized protein</fullName>
    </submittedName>
</protein>